<comment type="caution">
    <text evidence="2">The sequence shown here is derived from an EMBL/GenBank/DDBJ whole genome shotgun (WGS) entry which is preliminary data.</text>
</comment>
<dbReference type="SUPFAM" id="SSF52540">
    <property type="entry name" value="P-loop containing nucleoside triphosphate hydrolases"/>
    <property type="match status" value="1"/>
</dbReference>
<gene>
    <name evidence="2" type="ORF">F8D48_09505</name>
</gene>
<dbReference type="EMBL" id="WAJS01000032">
    <property type="protein sequence ID" value="KAB1642120.1"/>
    <property type="molecule type" value="Genomic_DNA"/>
</dbReference>
<name>A0A7C8FZH4_9ACTN</name>
<evidence type="ECO:0000313" key="3">
    <source>
        <dbReference type="Proteomes" id="UP000479639"/>
    </source>
</evidence>
<evidence type="ECO:0000259" key="1">
    <source>
        <dbReference type="Pfam" id="PF07693"/>
    </source>
</evidence>
<dbReference type="InterPro" id="IPR011646">
    <property type="entry name" value="KAP_P-loop"/>
</dbReference>
<accession>A0A7C8FZH4</accession>
<dbReference type="Gene3D" id="3.40.50.300">
    <property type="entry name" value="P-loop containing nucleotide triphosphate hydrolases"/>
    <property type="match status" value="1"/>
</dbReference>
<evidence type="ECO:0000313" key="2">
    <source>
        <dbReference type="EMBL" id="KAB1642120.1"/>
    </source>
</evidence>
<protein>
    <recommendedName>
        <fullName evidence="1">KAP NTPase domain-containing protein</fullName>
    </recommendedName>
</protein>
<dbReference type="AlphaFoldDB" id="A0A7C8FZH4"/>
<dbReference type="InterPro" id="IPR027417">
    <property type="entry name" value="P-loop_NTPase"/>
</dbReference>
<dbReference type="RefSeq" id="WP_240806302.1">
    <property type="nucleotide sequence ID" value="NZ_JANJZI010000019.1"/>
</dbReference>
<proteinExistence type="predicted"/>
<organism evidence="2 3">
    <name type="scientific">Adlercreutzia muris</name>
    <dbReference type="NCBI Taxonomy" id="1796610"/>
    <lineage>
        <taxon>Bacteria</taxon>
        <taxon>Bacillati</taxon>
        <taxon>Actinomycetota</taxon>
        <taxon>Coriobacteriia</taxon>
        <taxon>Eggerthellales</taxon>
        <taxon>Eggerthellaceae</taxon>
        <taxon>Adlercreutzia</taxon>
    </lineage>
</organism>
<keyword evidence="3" id="KW-1185">Reference proteome</keyword>
<sequence>MSGDDLKWSASKTIVVDGALYDKQLEKALKHIEEAGALIAEDHERGDDESGCSHCCPSNTVIGVVGERGSGKTSFLYTLKKRMPSDRCLILNVVEPANFESEMRALELFLAQLFEEYNRIFHKRVDSGAPFEVPRIYGLFKEIAKILSSVRSGDSVYSRDYPSMEVLSHMADLVSIREKIRRLCVEFLEYINADEQSVKKRYIVMLIDDVDLIENYKVFQLLEDVHKFLSGNIVIVLTYREKQLGDSVLDRKLGENERLVNAQIATRSELQLQMEDFIEKVVPLDRTVRLKDQTSIIGERMLTVLGALHEDETVLTRILVDPYRKAGVDEDVTVGDWIDAVTYAKTLLRVRPVYSQEETSFAWPRNLRETISLVKMLQCDLDPVLDKAIDSVAIYKENLGRYQDYIFGRLSEAFDSSLFEAIARWRRANIEAKNYTAYSLFYEKLAESDDASKSISPVSQQEMLADLLDASSVRPENVTLGDVSAMLNTFIRANYNNESLVHLGYSFKVLYSMEILGHLLDSLQARIDGIEAPKSDERYLSLINSCVIAPDLDASPLSFAMIYPELGQPWEALGANEANINASMGEATIRKVMATLCCTPASVTAEDSSSRLGVYSLSRPAKGMRLKRGRYAQENRPIFTMREIDPQDGASLELSRSFSPDQLRRYPASILNILGKRWYLDYALGEAIEGETGAYLFYNMSDIDVIGSMRMEAKGRASEKIAHQMRRINTALVFNHLRNEGLLRNAQEDDYLMDIAISFERQLLARLHTPFVKSAQYRLYGPVSSSRMASFSEIDSVYQLAYGLEELAATSGRGRARLVLREFVQMRGKEAIAQFSGDFALRLREGGEVEASLEVDAIARRLGKPHTRPSAGERVLLTKMIDRYPSMANDAFDKVLNEQH</sequence>
<feature type="domain" description="KAP NTPase" evidence="1">
    <location>
        <begin position="58"/>
        <end position="303"/>
    </location>
</feature>
<dbReference type="Pfam" id="PF07693">
    <property type="entry name" value="KAP_NTPase"/>
    <property type="match status" value="1"/>
</dbReference>
<reference evidence="2 3" key="1">
    <citation type="submission" date="2019-09" db="EMBL/GenBank/DDBJ databases">
        <title>Whole genome shotgun sequencing (WGS) of Ellagibacter isourolithinifaciens DSM 104140(T) and Adlercreutzia muris DSM 29508(T).</title>
        <authorList>
            <person name="Stoll D.A."/>
            <person name="Danylec N."/>
            <person name="Huch M."/>
        </authorList>
    </citation>
    <scope>NUCLEOTIDE SEQUENCE [LARGE SCALE GENOMIC DNA]</scope>
    <source>
        <strain evidence="2 3">DSM 29508</strain>
    </source>
</reference>
<dbReference type="Proteomes" id="UP000479639">
    <property type="component" value="Unassembled WGS sequence"/>
</dbReference>